<keyword evidence="5" id="KW-1185">Reference proteome</keyword>
<evidence type="ECO:0000259" key="3">
    <source>
        <dbReference type="Pfam" id="PF12969"/>
    </source>
</evidence>
<dbReference type="SUPFAM" id="SSF54001">
    <property type="entry name" value="Cysteine proteinases"/>
    <property type="match status" value="1"/>
</dbReference>
<dbReference type="Proteomes" id="UP000266183">
    <property type="component" value="Chromosome"/>
</dbReference>
<dbReference type="InterPro" id="IPR024618">
    <property type="entry name" value="DUF3857"/>
</dbReference>
<dbReference type="Gene3D" id="2.60.40.3140">
    <property type="match status" value="1"/>
</dbReference>
<evidence type="ECO:0000256" key="1">
    <source>
        <dbReference type="SAM" id="SignalP"/>
    </source>
</evidence>
<dbReference type="OrthoDB" id="8595007at2"/>
<dbReference type="Pfam" id="PF01841">
    <property type="entry name" value="Transglut_core"/>
    <property type="match status" value="1"/>
</dbReference>
<dbReference type="Gene3D" id="3.10.620.30">
    <property type="match status" value="1"/>
</dbReference>
<dbReference type="KEGG" id="chk:D4L85_08340"/>
<name>A0A385SKX8_9BACT</name>
<feature type="signal peptide" evidence="1">
    <location>
        <begin position="1"/>
        <end position="18"/>
    </location>
</feature>
<dbReference type="RefSeq" id="WP_119753890.1">
    <property type="nucleotide sequence ID" value="NZ_CP032382.1"/>
</dbReference>
<feature type="domain" description="DUF3857" evidence="3">
    <location>
        <begin position="55"/>
        <end position="216"/>
    </location>
</feature>
<evidence type="ECO:0000259" key="2">
    <source>
        <dbReference type="Pfam" id="PF01841"/>
    </source>
</evidence>
<gene>
    <name evidence="4" type="ORF">D4L85_08340</name>
</gene>
<evidence type="ECO:0000313" key="5">
    <source>
        <dbReference type="Proteomes" id="UP000266183"/>
    </source>
</evidence>
<dbReference type="InterPro" id="IPR002931">
    <property type="entry name" value="Transglutaminase-like"/>
</dbReference>
<dbReference type="Gene3D" id="2.60.120.1130">
    <property type="match status" value="1"/>
</dbReference>
<dbReference type="Pfam" id="PF12969">
    <property type="entry name" value="DUF3857"/>
    <property type="match status" value="1"/>
</dbReference>
<dbReference type="EMBL" id="CP032382">
    <property type="protein sequence ID" value="AYB30585.1"/>
    <property type="molecule type" value="Genomic_DNA"/>
</dbReference>
<organism evidence="4 5">
    <name type="scientific">Chryseolinea soli</name>
    <dbReference type="NCBI Taxonomy" id="2321403"/>
    <lineage>
        <taxon>Bacteria</taxon>
        <taxon>Pseudomonadati</taxon>
        <taxon>Bacteroidota</taxon>
        <taxon>Cytophagia</taxon>
        <taxon>Cytophagales</taxon>
        <taxon>Fulvivirgaceae</taxon>
        <taxon>Chryseolinea</taxon>
    </lineage>
</organism>
<evidence type="ECO:0000313" key="4">
    <source>
        <dbReference type="EMBL" id="AYB30585.1"/>
    </source>
</evidence>
<reference evidence="5" key="1">
    <citation type="submission" date="2018-09" db="EMBL/GenBank/DDBJ databases">
        <title>Chryseolinea sp. KIS68-18 isolated from soil.</title>
        <authorList>
            <person name="Weon H.-Y."/>
            <person name="Kwon S.-W."/>
            <person name="Lee S.A."/>
        </authorList>
    </citation>
    <scope>NUCLEOTIDE SEQUENCE [LARGE SCALE GENOMIC DNA]</scope>
    <source>
        <strain evidence="5">KIS68-18</strain>
    </source>
</reference>
<dbReference type="InterPro" id="IPR038765">
    <property type="entry name" value="Papain-like_cys_pep_sf"/>
</dbReference>
<accession>A0A385SKX8</accession>
<protein>
    <submittedName>
        <fullName evidence="4">DUF3857 domain-containing protein</fullName>
    </submittedName>
</protein>
<dbReference type="AlphaFoldDB" id="A0A385SKX8"/>
<keyword evidence="1" id="KW-0732">Signal</keyword>
<feature type="chain" id="PRO_5017446290" evidence="1">
    <location>
        <begin position="19"/>
        <end position="636"/>
    </location>
</feature>
<proteinExistence type="predicted"/>
<sequence>MKRLVFVLACSVAVVAFAKETPKFPVSAIPEELKKDVNAVYREDQSVFSIISRSRASHYVYQVITILNSNANSYASDAVGYDKLTKINTLKVTVYDAEGFVVSRLKNSEIADRSVFDGFTLFSDDRMKTFDVSQGSYPYTVEIEYELEYKFLFYIPPFWVQNDDKTSVEHSLYRLKYAPGLEPRYKTYHIDTAPSIEKAADGSGTITFEHKNVRPIRIEPLSKRQGQLPSIEAAPTNFEYENYVGVMDTWSNYGLWINSLIKGRDALPDATRQKIKSLTAQAKTDEEKIKILYEYLQSRTRYVGIQVGIGGHQPFEATVVDQNGYGDCKALSNYMIAMLKEIGIKGYYTLIDAGNSPREIDPKFPRVQFNHAIVCVPQKIDTIWLECTNQTNPFGYQGRFTGDRKALVITDNGAKVVNTIRYPAEKNLQSRTADVFLQPNGDASAKIKTSYSGLQYENGNLDGILTSQFDEQKKWLQGEIDIPSFDITTFKMENHKSKIPSAQVAVDLTLKRFATLSGKRVFVTPNLMNRSSYVPEKVESRKTKVLLNMGFTDFDTIRYHLPEGIYPEFIPKPILLKSRFGEYEATFTLDQNDLIYIRRFKLQRGEYPSESYSELIDFYKGLNKADNTKLVFLSKT</sequence>
<feature type="domain" description="Transglutaminase-like" evidence="2">
    <location>
        <begin position="276"/>
        <end position="345"/>
    </location>
</feature>